<protein>
    <recommendedName>
        <fullName evidence="4">50S ribosomal protein L9</fullName>
    </recommendedName>
</protein>
<dbReference type="RefSeq" id="WP_202530814.1">
    <property type="nucleotide sequence ID" value="NZ_WTUX01000017.1"/>
</dbReference>
<organism evidence="2 3">
    <name type="scientific">Maritimibacter harenae</name>
    <dbReference type="NCBI Taxonomy" id="2606218"/>
    <lineage>
        <taxon>Bacteria</taxon>
        <taxon>Pseudomonadati</taxon>
        <taxon>Pseudomonadota</taxon>
        <taxon>Alphaproteobacteria</taxon>
        <taxon>Rhodobacterales</taxon>
        <taxon>Roseobacteraceae</taxon>
        <taxon>Maritimibacter</taxon>
    </lineage>
</organism>
<sequence length="67" mass="7151">MKVKLLIARASADGAQNRGEVVDVPDATAKRMIEAQQAVPVRGEPREKAVPKKKAEKRSAAAAKKAD</sequence>
<evidence type="ECO:0000313" key="3">
    <source>
        <dbReference type="Proteomes" id="UP000467322"/>
    </source>
</evidence>
<dbReference type="AlphaFoldDB" id="A0A845MB29"/>
<accession>A0A845MB29</accession>
<feature type="region of interest" description="Disordered" evidence="1">
    <location>
        <begin position="35"/>
        <end position="67"/>
    </location>
</feature>
<dbReference type="EMBL" id="WTUX01000017">
    <property type="protein sequence ID" value="MZR14231.1"/>
    <property type="molecule type" value="Genomic_DNA"/>
</dbReference>
<dbReference type="Proteomes" id="UP000467322">
    <property type="component" value="Unassembled WGS sequence"/>
</dbReference>
<comment type="caution">
    <text evidence="2">The sequence shown here is derived from an EMBL/GenBank/DDBJ whole genome shotgun (WGS) entry which is preliminary data.</text>
</comment>
<gene>
    <name evidence="2" type="ORF">GQE99_14505</name>
</gene>
<evidence type="ECO:0008006" key="4">
    <source>
        <dbReference type="Google" id="ProtNLM"/>
    </source>
</evidence>
<keyword evidence="3" id="KW-1185">Reference proteome</keyword>
<proteinExistence type="predicted"/>
<reference evidence="2 3" key="1">
    <citation type="submission" date="2019-12" db="EMBL/GenBank/DDBJ databases">
        <title>Maritimibacter sp. nov. sp. isolated from sea sand.</title>
        <authorList>
            <person name="Kim J."/>
            <person name="Jeong S.E."/>
            <person name="Jung H.S."/>
            <person name="Jeon C.O."/>
        </authorList>
    </citation>
    <scope>NUCLEOTIDE SEQUENCE [LARGE SCALE GENOMIC DNA]</scope>
    <source>
        <strain evidence="2 3">DP07</strain>
    </source>
</reference>
<evidence type="ECO:0000256" key="1">
    <source>
        <dbReference type="SAM" id="MobiDB-lite"/>
    </source>
</evidence>
<evidence type="ECO:0000313" key="2">
    <source>
        <dbReference type="EMBL" id="MZR14231.1"/>
    </source>
</evidence>
<name>A0A845MB29_9RHOB</name>